<organism evidence="2 3">
    <name type="scientific">Neolentinus lepideus HHB14362 ss-1</name>
    <dbReference type="NCBI Taxonomy" id="1314782"/>
    <lineage>
        <taxon>Eukaryota</taxon>
        <taxon>Fungi</taxon>
        <taxon>Dikarya</taxon>
        <taxon>Basidiomycota</taxon>
        <taxon>Agaricomycotina</taxon>
        <taxon>Agaricomycetes</taxon>
        <taxon>Gloeophyllales</taxon>
        <taxon>Gloeophyllaceae</taxon>
        <taxon>Neolentinus</taxon>
    </lineage>
</organism>
<protein>
    <submittedName>
        <fullName evidence="2">Uncharacterized protein</fullName>
    </submittedName>
</protein>
<evidence type="ECO:0000256" key="1">
    <source>
        <dbReference type="SAM" id="MobiDB-lite"/>
    </source>
</evidence>
<dbReference type="STRING" id="1314782.A0A165W9F6"/>
<gene>
    <name evidence="2" type="ORF">NEOLEDRAFT_41761</name>
</gene>
<evidence type="ECO:0000313" key="3">
    <source>
        <dbReference type="Proteomes" id="UP000076761"/>
    </source>
</evidence>
<feature type="compositionally biased region" description="Polar residues" evidence="1">
    <location>
        <begin position="243"/>
        <end position="252"/>
    </location>
</feature>
<feature type="compositionally biased region" description="Pro residues" evidence="1">
    <location>
        <begin position="1"/>
        <end position="14"/>
    </location>
</feature>
<feature type="compositionally biased region" description="Low complexity" evidence="1">
    <location>
        <begin position="168"/>
        <end position="181"/>
    </location>
</feature>
<reference evidence="2 3" key="1">
    <citation type="journal article" date="2016" name="Mol. Biol. Evol.">
        <title>Comparative Genomics of Early-Diverging Mushroom-Forming Fungi Provides Insights into the Origins of Lignocellulose Decay Capabilities.</title>
        <authorList>
            <person name="Nagy L.G."/>
            <person name="Riley R."/>
            <person name="Tritt A."/>
            <person name="Adam C."/>
            <person name="Daum C."/>
            <person name="Floudas D."/>
            <person name="Sun H."/>
            <person name="Yadav J.S."/>
            <person name="Pangilinan J."/>
            <person name="Larsson K.H."/>
            <person name="Matsuura K."/>
            <person name="Barry K."/>
            <person name="Labutti K."/>
            <person name="Kuo R."/>
            <person name="Ohm R.A."/>
            <person name="Bhattacharya S.S."/>
            <person name="Shirouzu T."/>
            <person name="Yoshinaga Y."/>
            <person name="Martin F.M."/>
            <person name="Grigoriev I.V."/>
            <person name="Hibbett D.S."/>
        </authorList>
    </citation>
    <scope>NUCLEOTIDE SEQUENCE [LARGE SCALE GENOMIC DNA]</scope>
    <source>
        <strain evidence="2 3">HHB14362 ss-1</strain>
    </source>
</reference>
<dbReference type="OrthoDB" id="3071736at2759"/>
<sequence length="460" mass="50509">MPPPPLPPLFYVPPPEDEDEETVSIPCRRQIVRRRSSHLERWIEDQHRLSTTSEDTDAYISLNDDVPPVGTACHPYLAYPHLTTRYCSEDVYKQTLESFIVVDDDDVKHADAALEGERGAQEEEEKSRAGTPSPAIDISTPPKSRKYSGLLQAPSPLRNLNLGRSSRHSSSSTAISSVLESPASSSGLSHCQSQPGRLCTSSQGTAHKRGHSWGSIRLPGYRSSLDVTYRSWKFKSTNALGHFSSGTQTSLGSHPIDEDDIAPPRPSFSSTSSGARSNNTISTDAPVTPNDFPIGSVQTLPTYVSKYSSPPTPEFSVPATLAGQDVRRQAGQPKRLAHKASSIRAPFASKAPINNATLMAPTTTPQTMRFGTHVPDILATPTSKKRRKKLCITGLRSGEVQRFEAVKKWCQSFGELREITRVPNGDIYVHFRKAEVADTVSRLLKSKHCRLPLTRSRCAD</sequence>
<feature type="region of interest" description="Disordered" evidence="1">
    <location>
        <begin position="243"/>
        <end position="290"/>
    </location>
</feature>
<dbReference type="Proteomes" id="UP000076761">
    <property type="component" value="Unassembled WGS sequence"/>
</dbReference>
<feature type="compositionally biased region" description="Polar residues" evidence="1">
    <location>
        <begin position="267"/>
        <end position="285"/>
    </location>
</feature>
<accession>A0A165W9F6</accession>
<dbReference type="InParanoid" id="A0A165W9F6"/>
<proteinExistence type="predicted"/>
<dbReference type="AlphaFoldDB" id="A0A165W9F6"/>
<keyword evidence="3" id="KW-1185">Reference proteome</keyword>
<evidence type="ECO:0000313" key="2">
    <source>
        <dbReference type="EMBL" id="KZT30866.1"/>
    </source>
</evidence>
<dbReference type="EMBL" id="KV425551">
    <property type="protein sequence ID" value="KZT30866.1"/>
    <property type="molecule type" value="Genomic_DNA"/>
</dbReference>
<name>A0A165W9F6_9AGAM</name>
<feature type="region of interest" description="Disordered" evidence="1">
    <location>
        <begin position="114"/>
        <end position="217"/>
    </location>
</feature>
<feature type="compositionally biased region" description="Basic and acidic residues" evidence="1">
    <location>
        <begin position="114"/>
        <end position="128"/>
    </location>
</feature>
<feature type="region of interest" description="Disordered" evidence="1">
    <location>
        <begin position="1"/>
        <end position="23"/>
    </location>
</feature>
<feature type="compositionally biased region" description="Polar residues" evidence="1">
    <location>
        <begin position="182"/>
        <end position="205"/>
    </location>
</feature>